<protein>
    <recommendedName>
        <fullName evidence="5">GDSL esterase/lipase</fullName>
    </recommendedName>
</protein>
<accession>A0ABR0XQT3</accession>
<dbReference type="EMBL" id="JABTTQ020000003">
    <property type="protein sequence ID" value="KAK6161568.1"/>
    <property type="molecule type" value="Genomic_DNA"/>
</dbReference>
<dbReference type="InterPro" id="IPR036514">
    <property type="entry name" value="SGNH_hydro_sf"/>
</dbReference>
<evidence type="ECO:0008006" key="5">
    <source>
        <dbReference type="Google" id="ProtNLM"/>
    </source>
</evidence>
<comment type="caution">
    <text evidence="3">The sequence shown here is derived from an EMBL/GenBank/DDBJ whole genome shotgun (WGS) entry which is preliminary data.</text>
</comment>
<dbReference type="Proteomes" id="UP001318860">
    <property type="component" value="Unassembled WGS sequence"/>
</dbReference>
<reference evidence="3 4" key="1">
    <citation type="journal article" date="2021" name="Comput. Struct. Biotechnol. J.">
        <title>De novo genome assembly of the potent medicinal plant Rehmannia glutinosa using nanopore technology.</title>
        <authorList>
            <person name="Ma L."/>
            <person name="Dong C."/>
            <person name="Song C."/>
            <person name="Wang X."/>
            <person name="Zheng X."/>
            <person name="Niu Y."/>
            <person name="Chen S."/>
            <person name="Feng W."/>
        </authorList>
    </citation>
    <scope>NUCLEOTIDE SEQUENCE [LARGE SCALE GENOMIC DNA]</scope>
    <source>
        <strain evidence="3">DH-2019</strain>
    </source>
</reference>
<dbReference type="InterPro" id="IPR001087">
    <property type="entry name" value="GDSL"/>
</dbReference>
<keyword evidence="2" id="KW-0325">Glycoprotein</keyword>
<proteinExistence type="inferred from homology"/>
<dbReference type="Gene3D" id="3.40.50.1110">
    <property type="entry name" value="SGNH hydrolase"/>
    <property type="match status" value="1"/>
</dbReference>
<name>A0ABR0XQT3_REHGL</name>
<dbReference type="PANTHER" id="PTHR22835:SF683">
    <property type="entry name" value="OS05G0506800 PROTEIN"/>
    <property type="match status" value="1"/>
</dbReference>
<dbReference type="PANTHER" id="PTHR22835">
    <property type="entry name" value="ZINC FINGER FYVE DOMAIN CONTAINING PROTEIN"/>
    <property type="match status" value="1"/>
</dbReference>
<organism evidence="3 4">
    <name type="scientific">Rehmannia glutinosa</name>
    <name type="common">Chinese foxglove</name>
    <dbReference type="NCBI Taxonomy" id="99300"/>
    <lineage>
        <taxon>Eukaryota</taxon>
        <taxon>Viridiplantae</taxon>
        <taxon>Streptophyta</taxon>
        <taxon>Embryophyta</taxon>
        <taxon>Tracheophyta</taxon>
        <taxon>Spermatophyta</taxon>
        <taxon>Magnoliopsida</taxon>
        <taxon>eudicotyledons</taxon>
        <taxon>Gunneridae</taxon>
        <taxon>Pentapetalae</taxon>
        <taxon>asterids</taxon>
        <taxon>lamiids</taxon>
        <taxon>Lamiales</taxon>
        <taxon>Orobanchaceae</taxon>
        <taxon>Rehmannieae</taxon>
        <taxon>Rehmannia</taxon>
    </lineage>
</organism>
<evidence type="ECO:0000313" key="3">
    <source>
        <dbReference type="EMBL" id="KAK6161568.1"/>
    </source>
</evidence>
<keyword evidence="4" id="KW-1185">Reference proteome</keyword>
<evidence type="ECO:0000256" key="1">
    <source>
        <dbReference type="ARBA" id="ARBA00008668"/>
    </source>
</evidence>
<sequence>MKIVSKEDKSSNLGLPNNVPYLALNASNGNAGVVFAVARSPILDSSFFKTRGIQIPPSVVPLSGRFTWFKTYLQSVCSTPRDCANRLGNSLIFLGDNEANDIGYALTQGKSIEEVSTYVPLVTQALVDATRELIKMGATRIALTGSAPLGCYPYILTALQTNDPLAYDNLGCLKRVNNLILSKNAALQAAILKLKLEFPFINILYADIYGSGLGTSHCKLVVELEENITTTARGFVVVPECPFALTQTDTYTGMAYTIPNRLTRDIFNFSFR</sequence>
<dbReference type="Pfam" id="PF00657">
    <property type="entry name" value="Lipase_GDSL"/>
    <property type="match status" value="1"/>
</dbReference>
<comment type="similarity">
    <text evidence="1">Belongs to the 'GDSL' lipolytic enzyme family.</text>
</comment>
<evidence type="ECO:0000256" key="2">
    <source>
        <dbReference type="ARBA" id="ARBA00023180"/>
    </source>
</evidence>
<gene>
    <name evidence="3" type="ORF">DH2020_004949</name>
</gene>
<evidence type="ECO:0000313" key="4">
    <source>
        <dbReference type="Proteomes" id="UP001318860"/>
    </source>
</evidence>